<keyword evidence="5" id="KW-0472">Membrane</keyword>
<evidence type="ECO:0000256" key="5">
    <source>
        <dbReference type="ARBA" id="ARBA00023136"/>
    </source>
</evidence>
<dbReference type="GO" id="GO:0005886">
    <property type="term" value="C:plasma membrane"/>
    <property type="evidence" value="ECO:0007669"/>
    <property type="project" value="UniProtKB-SubCell"/>
</dbReference>
<dbReference type="Gene3D" id="3.40.50.2300">
    <property type="match status" value="2"/>
</dbReference>
<keyword evidence="4 8" id="KW-0732">Signal</keyword>
<gene>
    <name evidence="10" type="ORF">IAB77_01190</name>
</gene>
<dbReference type="SUPFAM" id="SSF53822">
    <property type="entry name" value="Periplasmic binding protein-like I"/>
    <property type="match status" value="1"/>
</dbReference>
<dbReference type="Pfam" id="PF02608">
    <property type="entry name" value="Bmp"/>
    <property type="match status" value="1"/>
</dbReference>
<proteinExistence type="inferred from homology"/>
<evidence type="ECO:0000259" key="9">
    <source>
        <dbReference type="Pfam" id="PF02608"/>
    </source>
</evidence>
<organism evidence="10 11">
    <name type="scientific">Candidatus Scatomorpha intestinavium</name>
    <dbReference type="NCBI Taxonomy" id="2840922"/>
    <lineage>
        <taxon>Bacteria</taxon>
        <taxon>Bacillati</taxon>
        <taxon>Bacillota</taxon>
        <taxon>Clostridia</taxon>
        <taxon>Eubacteriales</taxon>
        <taxon>Candidatus Scatomorpha</taxon>
    </lineage>
</organism>
<dbReference type="InterPro" id="IPR003760">
    <property type="entry name" value="PnrA-like"/>
</dbReference>
<dbReference type="AlphaFoldDB" id="A0A9D1CSZ6"/>
<keyword evidence="6" id="KW-0449">Lipoprotein</keyword>
<reference evidence="10" key="1">
    <citation type="submission" date="2020-10" db="EMBL/GenBank/DDBJ databases">
        <authorList>
            <person name="Gilroy R."/>
        </authorList>
    </citation>
    <scope>NUCLEOTIDE SEQUENCE</scope>
    <source>
        <strain evidence="10">ChiBcolR7-354</strain>
    </source>
</reference>
<dbReference type="InterPro" id="IPR050957">
    <property type="entry name" value="BMP_lipoprotein"/>
</dbReference>
<reference evidence="10" key="2">
    <citation type="journal article" date="2021" name="PeerJ">
        <title>Extensive microbial diversity within the chicken gut microbiome revealed by metagenomics and culture.</title>
        <authorList>
            <person name="Gilroy R."/>
            <person name="Ravi A."/>
            <person name="Getino M."/>
            <person name="Pursley I."/>
            <person name="Horton D.L."/>
            <person name="Alikhan N.F."/>
            <person name="Baker D."/>
            <person name="Gharbi K."/>
            <person name="Hall N."/>
            <person name="Watson M."/>
            <person name="Adriaenssens E.M."/>
            <person name="Foster-Nyarko E."/>
            <person name="Jarju S."/>
            <person name="Secka A."/>
            <person name="Antonio M."/>
            <person name="Oren A."/>
            <person name="Chaudhuri R.R."/>
            <person name="La Ragione R."/>
            <person name="Hildebrand F."/>
            <person name="Pallen M.J."/>
        </authorList>
    </citation>
    <scope>NUCLEOTIDE SEQUENCE</scope>
    <source>
        <strain evidence="10">ChiBcolR7-354</strain>
    </source>
</reference>
<sequence>MKRRIHNRMKKFLALLLALVMVFALAACGSEPAESEESTAPETEESTAPETEESTAPETEESTAPEGEDPAAIDPNDIEDNMTSDDGTYEVAFVTDVGQLHDKSFNEGTWNGVKLYAYNNGLTYKYYQPANGDQATDEDRTQAMQDAVDNGAKIVVCAGFLQEAALRTAATNNPEVMFVFIDGYSINDEAGNVLTNVAGINFQEEQAGYLAGYAIVREGYTQLGFSGGGGGTNPACCRYGYGFLQGASAAAEEMGVDVNVKYSWQYGATFTASPDLQTMINGWYTTGTEVVFACGGSMFESISSAASANDGLVIGVDVDQSGDSPTVITSAMKGIAQAAEVALGHFYEGTWDEIGGTTTTLGAADDAVGLPTDTWMLENYTVEEYEAMLASMKDGSLVVDAEYPVDSTNMDDAASLNGVLPNITIEVI</sequence>
<dbReference type="InterPro" id="IPR028082">
    <property type="entry name" value="Peripla_BP_I"/>
</dbReference>
<evidence type="ECO:0000256" key="6">
    <source>
        <dbReference type="ARBA" id="ARBA00023288"/>
    </source>
</evidence>
<accession>A0A9D1CSZ6</accession>
<feature type="region of interest" description="Disordered" evidence="7">
    <location>
        <begin position="31"/>
        <end position="84"/>
    </location>
</feature>
<evidence type="ECO:0000256" key="1">
    <source>
        <dbReference type="ARBA" id="ARBA00004193"/>
    </source>
</evidence>
<dbReference type="EMBL" id="DVGA01000018">
    <property type="protein sequence ID" value="HIQ77855.1"/>
    <property type="molecule type" value="Genomic_DNA"/>
</dbReference>
<dbReference type="PANTHER" id="PTHR34296:SF2">
    <property type="entry name" value="ABC TRANSPORTER GUANOSINE-BINDING PROTEIN NUPN"/>
    <property type="match status" value="1"/>
</dbReference>
<evidence type="ECO:0000313" key="10">
    <source>
        <dbReference type="EMBL" id="HIQ77855.1"/>
    </source>
</evidence>
<evidence type="ECO:0000256" key="7">
    <source>
        <dbReference type="SAM" id="MobiDB-lite"/>
    </source>
</evidence>
<evidence type="ECO:0000256" key="3">
    <source>
        <dbReference type="ARBA" id="ARBA00022475"/>
    </source>
</evidence>
<feature type="compositionally biased region" description="Acidic residues" evidence="7">
    <location>
        <begin position="33"/>
        <end position="83"/>
    </location>
</feature>
<dbReference type="Proteomes" id="UP000824262">
    <property type="component" value="Unassembled WGS sequence"/>
</dbReference>
<feature type="domain" description="ABC transporter substrate-binding protein PnrA-like" evidence="9">
    <location>
        <begin position="91"/>
        <end position="388"/>
    </location>
</feature>
<name>A0A9D1CSZ6_9FIRM</name>
<feature type="chain" id="PRO_5039108457" evidence="8">
    <location>
        <begin position="27"/>
        <end position="428"/>
    </location>
</feature>
<evidence type="ECO:0000256" key="8">
    <source>
        <dbReference type="SAM" id="SignalP"/>
    </source>
</evidence>
<keyword evidence="3" id="KW-1003">Cell membrane</keyword>
<feature type="signal peptide" evidence="8">
    <location>
        <begin position="1"/>
        <end position="26"/>
    </location>
</feature>
<dbReference type="PROSITE" id="PS51257">
    <property type="entry name" value="PROKAR_LIPOPROTEIN"/>
    <property type="match status" value="1"/>
</dbReference>
<evidence type="ECO:0000313" key="11">
    <source>
        <dbReference type="Proteomes" id="UP000824262"/>
    </source>
</evidence>
<dbReference type="CDD" id="cd06354">
    <property type="entry name" value="PBP1_PrnA-like"/>
    <property type="match status" value="1"/>
</dbReference>
<comment type="similarity">
    <text evidence="2">Belongs to the BMP lipoprotein family.</text>
</comment>
<comment type="subcellular location">
    <subcellularLocation>
        <location evidence="1">Cell membrane</location>
        <topology evidence="1">Lipid-anchor</topology>
    </subcellularLocation>
</comment>
<dbReference type="PANTHER" id="PTHR34296">
    <property type="entry name" value="TRANSCRIPTIONAL ACTIVATOR PROTEIN MED"/>
    <property type="match status" value="1"/>
</dbReference>
<comment type="caution">
    <text evidence="10">The sequence shown here is derived from an EMBL/GenBank/DDBJ whole genome shotgun (WGS) entry which is preliminary data.</text>
</comment>
<evidence type="ECO:0000256" key="2">
    <source>
        <dbReference type="ARBA" id="ARBA00008610"/>
    </source>
</evidence>
<evidence type="ECO:0000256" key="4">
    <source>
        <dbReference type="ARBA" id="ARBA00022729"/>
    </source>
</evidence>
<protein>
    <submittedName>
        <fullName evidence="10">BMP family ABC transporter substrate-binding protein</fullName>
    </submittedName>
</protein>